<keyword evidence="1" id="KW-0472">Membrane</keyword>
<proteinExistence type="predicted"/>
<dbReference type="EMBL" id="QJSP01000005">
    <property type="protein sequence ID" value="PYE17908.1"/>
    <property type="molecule type" value="Genomic_DNA"/>
</dbReference>
<keyword evidence="1" id="KW-1133">Transmembrane helix</keyword>
<evidence type="ECO:0000256" key="1">
    <source>
        <dbReference type="SAM" id="Phobius"/>
    </source>
</evidence>
<keyword evidence="1" id="KW-0812">Transmembrane</keyword>
<sequence length="66" mass="7352">MYWMTHGSWGSVFAVGAIMSAVMLVVYDAQAAGFTAIVTVVGTIAIFVFSDRPRRRRELERNSPTR</sequence>
<name>A0A318RP24_WILLI</name>
<dbReference type="Proteomes" id="UP000247591">
    <property type="component" value="Unassembled WGS sequence"/>
</dbReference>
<dbReference type="AlphaFoldDB" id="A0A318RP24"/>
<gene>
    <name evidence="2" type="ORF">DFR67_10553</name>
</gene>
<feature type="transmembrane region" description="Helical" evidence="1">
    <location>
        <begin position="7"/>
        <end position="26"/>
    </location>
</feature>
<evidence type="ECO:0000313" key="3">
    <source>
        <dbReference type="Proteomes" id="UP000247591"/>
    </source>
</evidence>
<comment type="caution">
    <text evidence="2">The sequence shown here is derived from an EMBL/GenBank/DDBJ whole genome shotgun (WGS) entry which is preliminary data.</text>
</comment>
<reference evidence="2 3" key="1">
    <citation type="submission" date="2018-06" db="EMBL/GenBank/DDBJ databases">
        <title>Genomic Encyclopedia of Type Strains, Phase IV (KMG-IV): sequencing the most valuable type-strain genomes for metagenomic binning, comparative biology and taxonomic classification.</title>
        <authorList>
            <person name="Goeker M."/>
        </authorList>
    </citation>
    <scope>NUCLEOTIDE SEQUENCE [LARGE SCALE GENOMIC DNA]</scope>
    <source>
        <strain evidence="2 3">DSM 45521</strain>
    </source>
</reference>
<evidence type="ECO:0000313" key="2">
    <source>
        <dbReference type="EMBL" id="PYE17908.1"/>
    </source>
</evidence>
<organism evidence="2 3">
    <name type="scientific">Williamsia limnetica</name>
    <dbReference type="NCBI Taxonomy" id="882452"/>
    <lineage>
        <taxon>Bacteria</taxon>
        <taxon>Bacillati</taxon>
        <taxon>Actinomycetota</taxon>
        <taxon>Actinomycetes</taxon>
        <taxon>Mycobacteriales</taxon>
        <taxon>Nocardiaceae</taxon>
        <taxon>Williamsia</taxon>
    </lineage>
</organism>
<accession>A0A318RP24</accession>
<protein>
    <submittedName>
        <fullName evidence="2">Uncharacterized protein</fullName>
    </submittedName>
</protein>
<keyword evidence="3" id="KW-1185">Reference proteome</keyword>
<feature type="transmembrane region" description="Helical" evidence="1">
    <location>
        <begin position="32"/>
        <end position="49"/>
    </location>
</feature>